<dbReference type="Pfam" id="PF00903">
    <property type="entry name" value="Glyoxalase"/>
    <property type="match status" value="1"/>
</dbReference>
<feature type="region of interest" description="Disordered" evidence="1">
    <location>
        <begin position="109"/>
        <end position="129"/>
    </location>
</feature>
<feature type="compositionally biased region" description="Low complexity" evidence="1">
    <location>
        <begin position="111"/>
        <end position="129"/>
    </location>
</feature>
<dbReference type="InterPro" id="IPR029068">
    <property type="entry name" value="Glyas_Bleomycin-R_OHBP_Dase"/>
</dbReference>
<dbReference type="PANTHER" id="PTHR33993">
    <property type="entry name" value="GLYOXALASE-RELATED"/>
    <property type="match status" value="1"/>
</dbReference>
<dbReference type="Proteomes" id="UP000634579">
    <property type="component" value="Unassembled WGS sequence"/>
</dbReference>
<comment type="caution">
    <text evidence="3">The sequence shown here is derived from an EMBL/GenBank/DDBJ whole genome shotgun (WGS) entry which is preliminary data.</text>
</comment>
<dbReference type="PROSITE" id="PS51819">
    <property type="entry name" value="VOC"/>
    <property type="match status" value="1"/>
</dbReference>
<dbReference type="InterPro" id="IPR052164">
    <property type="entry name" value="Anthracycline_SecMetBiosynth"/>
</dbReference>
<evidence type="ECO:0000313" key="3">
    <source>
        <dbReference type="EMBL" id="MBF4630910.1"/>
    </source>
</evidence>
<dbReference type="InterPro" id="IPR037523">
    <property type="entry name" value="VOC_core"/>
</dbReference>
<accession>A0A8I0SCP7</accession>
<proteinExistence type="predicted"/>
<keyword evidence="4" id="KW-1185">Reference proteome</keyword>
<dbReference type="SUPFAM" id="SSF54593">
    <property type="entry name" value="Glyoxalase/Bleomycin resistance protein/Dihydroxybiphenyl dioxygenase"/>
    <property type="match status" value="1"/>
</dbReference>
<evidence type="ECO:0000313" key="4">
    <source>
        <dbReference type="Proteomes" id="UP000634579"/>
    </source>
</evidence>
<evidence type="ECO:0000259" key="2">
    <source>
        <dbReference type="PROSITE" id="PS51819"/>
    </source>
</evidence>
<dbReference type="RefSeq" id="WP_194674836.1">
    <property type="nucleotide sequence ID" value="NZ_JADKRP010000001.1"/>
</dbReference>
<evidence type="ECO:0000256" key="1">
    <source>
        <dbReference type="SAM" id="MobiDB-lite"/>
    </source>
</evidence>
<dbReference type="AlphaFoldDB" id="A0A8I0SCP7"/>
<feature type="domain" description="VOC" evidence="2">
    <location>
        <begin position="3"/>
        <end position="112"/>
    </location>
</feature>
<sequence length="129" mass="13574">MAAVEHFEIPADDMARASAFYSAVFGFRYEPWGEDAGMILTGSDDGIDGDLHRRADVPHPTIVITVDSIEETVAQVEAHGGSAMGGIQMLNETDRWAYVRDSEGNAIGLFDHGPGASADPADPPTAAAG</sequence>
<gene>
    <name evidence="3" type="ORF">ITJ42_06770</name>
</gene>
<reference evidence="3 4" key="1">
    <citation type="submission" date="2020-10" db="EMBL/GenBank/DDBJ databases">
        <title>Draft genome sequences of plant-associated actinobacteria.</title>
        <authorList>
            <person name="Tarlachkov S.V."/>
            <person name="Starodumova I.P."/>
            <person name="Dorofeeva L.V."/>
            <person name="Prisyazhnaya N.V."/>
            <person name="Roubtsova T.V."/>
            <person name="Chizhov V.N."/>
            <person name="Nadler S.A."/>
            <person name="Subbotin S.A."/>
            <person name="Evtushenko L.I."/>
        </authorList>
    </citation>
    <scope>NUCLEOTIDE SEQUENCE [LARGE SCALE GENOMIC DNA]</scope>
    <source>
        <strain evidence="3 4">VKM Ac-2886</strain>
    </source>
</reference>
<dbReference type="InterPro" id="IPR004360">
    <property type="entry name" value="Glyas_Fos-R_dOase_dom"/>
</dbReference>
<organism evidence="3 4">
    <name type="scientific">Clavibacter phaseoli</name>
    <dbReference type="NCBI Taxonomy" id="1734031"/>
    <lineage>
        <taxon>Bacteria</taxon>
        <taxon>Bacillati</taxon>
        <taxon>Actinomycetota</taxon>
        <taxon>Actinomycetes</taxon>
        <taxon>Micrococcales</taxon>
        <taxon>Microbacteriaceae</taxon>
        <taxon>Clavibacter</taxon>
    </lineage>
</organism>
<dbReference type="EMBL" id="JADKRP010000001">
    <property type="protein sequence ID" value="MBF4630910.1"/>
    <property type="molecule type" value="Genomic_DNA"/>
</dbReference>
<protein>
    <submittedName>
        <fullName evidence="3">VOC family protein</fullName>
    </submittedName>
</protein>
<name>A0A8I0SCP7_9MICO</name>
<dbReference type="Gene3D" id="3.10.180.10">
    <property type="entry name" value="2,3-Dihydroxybiphenyl 1,2-Dioxygenase, domain 1"/>
    <property type="match status" value="1"/>
</dbReference>